<feature type="compositionally biased region" description="Acidic residues" evidence="1">
    <location>
        <begin position="171"/>
        <end position="183"/>
    </location>
</feature>
<dbReference type="RefSeq" id="WP_146358834.1">
    <property type="nucleotide sequence ID" value="NZ_VOBR01000034.1"/>
</dbReference>
<gene>
    <name evidence="2" type="ORF">FKR81_36755</name>
</gene>
<comment type="caution">
    <text evidence="2">The sequence shown here is derived from an EMBL/GenBank/DDBJ whole genome shotgun (WGS) entry which is preliminary data.</text>
</comment>
<protein>
    <submittedName>
        <fullName evidence="2">Uncharacterized protein</fullName>
    </submittedName>
</protein>
<evidence type="ECO:0000313" key="3">
    <source>
        <dbReference type="Proteomes" id="UP000316639"/>
    </source>
</evidence>
<dbReference type="NCBIfam" id="NF038175">
    <property type="entry name" value="IniB_NTERM"/>
    <property type="match status" value="1"/>
</dbReference>
<evidence type="ECO:0000256" key="1">
    <source>
        <dbReference type="SAM" id="MobiDB-lite"/>
    </source>
</evidence>
<feature type="compositionally biased region" description="Acidic residues" evidence="1">
    <location>
        <begin position="144"/>
        <end position="159"/>
    </location>
</feature>
<evidence type="ECO:0000313" key="2">
    <source>
        <dbReference type="EMBL" id="TWP46287.1"/>
    </source>
</evidence>
<feature type="compositionally biased region" description="Basic and acidic residues" evidence="1">
    <location>
        <begin position="59"/>
        <end position="72"/>
    </location>
</feature>
<dbReference type="Proteomes" id="UP000316639">
    <property type="component" value="Unassembled WGS sequence"/>
</dbReference>
<reference evidence="2 3" key="1">
    <citation type="submission" date="2019-07" db="EMBL/GenBank/DDBJ databases">
        <title>Lentzea xizangensis sp. nov., isolated from Qinghai-Tibetan Plateau Soils.</title>
        <authorList>
            <person name="Huang J."/>
        </authorList>
    </citation>
    <scope>NUCLEOTIDE SEQUENCE [LARGE SCALE GENOMIC DNA]</scope>
    <source>
        <strain evidence="2 3">FXJ1.1311</strain>
    </source>
</reference>
<name>A0A563EIC2_9PSEU</name>
<dbReference type="EMBL" id="VOBR01000034">
    <property type="protein sequence ID" value="TWP46287.1"/>
    <property type="molecule type" value="Genomic_DNA"/>
</dbReference>
<keyword evidence="3" id="KW-1185">Reference proteome</keyword>
<sequence>MLSTLIDFLMNLLGDDDAKKAFDENPQGELDKAGLGGVSGQDVRDARLIMADNGGVRARGGDNRSSSHDNDPVREIHHTTREYVVEKPVQNIEQNINIDDRDVTIIDDSFNSDDDTEVNSVAIQDNDTNVVQVKDSFNEGSEPVTEDAPETEPEPEPVEEVGIITDPVPDPVDEPEIVLDDPVDVAPEPVAEPEPALDPEPEPDPVIA</sequence>
<dbReference type="InterPro" id="IPR049709">
    <property type="entry name" value="IniB-like_N"/>
</dbReference>
<organism evidence="2 3">
    <name type="scientific">Lentzea tibetensis</name>
    <dbReference type="NCBI Taxonomy" id="2591470"/>
    <lineage>
        <taxon>Bacteria</taxon>
        <taxon>Bacillati</taxon>
        <taxon>Actinomycetota</taxon>
        <taxon>Actinomycetes</taxon>
        <taxon>Pseudonocardiales</taxon>
        <taxon>Pseudonocardiaceae</taxon>
        <taxon>Lentzea</taxon>
    </lineage>
</organism>
<proteinExistence type="predicted"/>
<accession>A0A563EIC2</accession>
<dbReference type="OrthoDB" id="4732941at2"/>
<feature type="region of interest" description="Disordered" evidence="1">
    <location>
        <begin position="53"/>
        <end position="72"/>
    </location>
</feature>
<feature type="region of interest" description="Disordered" evidence="1">
    <location>
        <begin position="137"/>
        <end position="208"/>
    </location>
</feature>
<dbReference type="AlphaFoldDB" id="A0A563EIC2"/>
<feature type="compositionally biased region" description="Acidic residues" evidence="1">
    <location>
        <begin position="195"/>
        <end position="208"/>
    </location>
</feature>